<evidence type="ECO:0000313" key="2">
    <source>
        <dbReference type="Proteomes" id="UP001221558"/>
    </source>
</evidence>
<evidence type="ECO:0000313" key="1">
    <source>
        <dbReference type="EMBL" id="WDF69461.1"/>
    </source>
</evidence>
<name>A0ABY7WM12_9SPHI</name>
<dbReference type="RefSeq" id="WP_274268176.1">
    <property type="nucleotide sequence ID" value="NZ_CP117880.1"/>
</dbReference>
<accession>A0ABY7WM12</accession>
<dbReference type="EMBL" id="CP117880">
    <property type="protein sequence ID" value="WDF69461.1"/>
    <property type="molecule type" value="Genomic_DNA"/>
</dbReference>
<sequence length="83" mass="9517">MMNEVIVRYKNRKVLKALTALGEYLGFTVDEPKKDQQSRTYLINGVPVESGDPSIDMHALHTIFTGTHIDAKTLRESAWRRKE</sequence>
<keyword evidence="2" id="KW-1185">Reference proteome</keyword>
<organism evidence="1 2">
    <name type="scientific">Sphingobacterium oryzagri</name>
    <dbReference type="NCBI Taxonomy" id="3025669"/>
    <lineage>
        <taxon>Bacteria</taxon>
        <taxon>Pseudomonadati</taxon>
        <taxon>Bacteroidota</taxon>
        <taxon>Sphingobacteriia</taxon>
        <taxon>Sphingobacteriales</taxon>
        <taxon>Sphingobacteriaceae</taxon>
        <taxon>Sphingobacterium</taxon>
    </lineage>
</organism>
<protein>
    <submittedName>
        <fullName evidence="1">Uncharacterized protein</fullName>
    </submittedName>
</protein>
<reference evidence="1 2" key="1">
    <citation type="submission" date="2023-02" db="EMBL/GenBank/DDBJ databases">
        <title>Genome sequence of Sphingobacterium sp. KACC 22765.</title>
        <authorList>
            <person name="Kim S."/>
            <person name="Heo J."/>
            <person name="Kwon S.-W."/>
        </authorList>
    </citation>
    <scope>NUCLEOTIDE SEQUENCE [LARGE SCALE GENOMIC DNA]</scope>
    <source>
        <strain evidence="1 2">KACC 22765</strain>
    </source>
</reference>
<dbReference type="Proteomes" id="UP001221558">
    <property type="component" value="Chromosome"/>
</dbReference>
<gene>
    <name evidence="1" type="ORF">PQ465_03565</name>
</gene>
<proteinExistence type="predicted"/>